<proteinExistence type="predicted"/>
<reference evidence="2 3" key="1">
    <citation type="submission" date="2018-11" db="EMBL/GenBank/DDBJ databases">
        <title>Genome sequence of Apiotrichum porosum DSM 27194.</title>
        <authorList>
            <person name="Aliyu H."/>
            <person name="Gorte O."/>
            <person name="Ochsenreither K."/>
        </authorList>
    </citation>
    <scope>NUCLEOTIDE SEQUENCE [LARGE SCALE GENOMIC DNA]</scope>
    <source>
        <strain evidence="2 3">DSM 27194</strain>
    </source>
</reference>
<evidence type="ECO:0000313" key="2">
    <source>
        <dbReference type="EMBL" id="RSH80040.1"/>
    </source>
</evidence>
<comment type="caution">
    <text evidence="2">The sequence shown here is derived from an EMBL/GenBank/DDBJ whole genome shotgun (WGS) entry which is preliminary data.</text>
</comment>
<feature type="region of interest" description="Disordered" evidence="1">
    <location>
        <begin position="211"/>
        <end position="233"/>
    </location>
</feature>
<accession>A0A427XME7</accession>
<evidence type="ECO:0000256" key="1">
    <source>
        <dbReference type="SAM" id="MobiDB-lite"/>
    </source>
</evidence>
<feature type="compositionally biased region" description="Basic and acidic residues" evidence="1">
    <location>
        <begin position="213"/>
        <end position="230"/>
    </location>
</feature>
<gene>
    <name evidence="2" type="ORF">EHS24_009713</name>
</gene>
<dbReference type="OrthoDB" id="629492at2759"/>
<dbReference type="GeneID" id="39594256"/>
<dbReference type="AlphaFoldDB" id="A0A427XME7"/>
<evidence type="ECO:0000313" key="3">
    <source>
        <dbReference type="Proteomes" id="UP000279236"/>
    </source>
</evidence>
<evidence type="ECO:0008006" key="4">
    <source>
        <dbReference type="Google" id="ProtNLM"/>
    </source>
</evidence>
<dbReference type="RefSeq" id="XP_028475149.1">
    <property type="nucleotide sequence ID" value="XM_028624981.1"/>
</dbReference>
<dbReference type="Proteomes" id="UP000279236">
    <property type="component" value="Unassembled WGS sequence"/>
</dbReference>
<organism evidence="2 3">
    <name type="scientific">Apiotrichum porosum</name>
    <dbReference type="NCBI Taxonomy" id="105984"/>
    <lineage>
        <taxon>Eukaryota</taxon>
        <taxon>Fungi</taxon>
        <taxon>Dikarya</taxon>
        <taxon>Basidiomycota</taxon>
        <taxon>Agaricomycotina</taxon>
        <taxon>Tremellomycetes</taxon>
        <taxon>Trichosporonales</taxon>
        <taxon>Trichosporonaceae</taxon>
        <taxon>Apiotrichum</taxon>
    </lineage>
</organism>
<dbReference type="EMBL" id="RSCE01000009">
    <property type="protein sequence ID" value="RSH80040.1"/>
    <property type="molecule type" value="Genomic_DNA"/>
</dbReference>
<sequence length="332" mass="36990">MAALDHTYYPHILDTIVEFAPHDSLLVLRSTCHSLRAQVDDMLAYHLVAPDGYVPDRPRRKLGVCTPDGSQVALFHNLDQSTRDERIKAALSKTRILDVISLQDKQVRNIYAAGPPAPTMIRQHLPKLWGSAPGFAASDTFVLLHRQEECRKPAFIVPAPHALPRGVQKLVINVAGDRQAGTPSCNQFHLSSNFGIGIDVAETVFIFHHPASRRSDSEPDSDEHGREHESPLAPPCELGIRTLWRGITDALVQLSPDTACLLVGMDKCTGITDELRDALPDEILRRRRLGDGNTSTAEDVRESLKRVRYLTTDEYTAMVGERQFRLETEEVP</sequence>
<protein>
    <recommendedName>
        <fullName evidence="4">F-box domain-containing protein</fullName>
    </recommendedName>
</protein>
<name>A0A427XME7_9TREE</name>
<keyword evidence="3" id="KW-1185">Reference proteome</keyword>